<dbReference type="CDD" id="cd22584">
    <property type="entry name" value="Rcat_RBR_unk"/>
    <property type="match status" value="1"/>
</dbReference>
<keyword evidence="6" id="KW-0863">Zinc-finger</keyword>
<dbReference type="STRING" id="1328759.A0A5C2SIM5"/>
<dbReference type="SUPFAM" id="SSF57850">
    <property type="entry name" value="RING/U-box"/>
    <property type="match status" value="2"/>
</dbReference>
<keyword evidence="4" id="KW-0479">Metal-binding</keyword>
<evidence type="ECO:0000256" key="7">
    <source>
        <dbReference type="ARBA" id="ARBA00022786"/>
    </source>
</evidence>
<keyword evidence="12" id="KW-1185">Reference proteome</keyword>
<dbReference type="InterPro" id="IPR044066">
    <property type="entry name" value="TRIAD_supradom"/>
</dbReference>
<reference evidence="11" key="1">
    <citation type="journal article" date="2018" name="Genome Biol. Evol.">
        <title>Genomics and development of Lentinus tigrinus, a white-rot wood-decaying mushroom with dimorphic fruiting bodies.</title>
        <authorList>
            <person name="Wu B."/>
            <person name="Xu Z."/>
            <person name="Knudson A."/>
            <person name="Carlson A."/>
            <person name="Chen N."/>
            <person name="Kovaka S."/>
            <person name="LaButti K."/>
            <person name="Lipzen A."/>
            <person name="Pennachio C."/>
            <person name="Riley R."/>
            <person name="Schakwitz W."/>
            <person name="Umezawa K."/>
            <person name="Ohm R.A."/>
            <person name="Grigoriev I.V."/>
            <person name="Nagy L.G."/>
            <person name="Gibbons J."/>
            <person name="Hibbett D."/>
        </authorList>
    </citation>
    <scope>NUCLEOTIDE SEQUENCE [LARGE SCALE GENOMIC DNA]</scope>
    <source>
        <strain evidence="11">ALCF2SS1-6</strain>
    </source>
</reference>
<protein>
    <recommendedName>
        <fullName evidence="2">RBR-type E3 ubiquitin transferase</fullName>
        <ecNumber evidence="2">2.3.2.31</ecNumber>
    </recommendedName>
</protein>
<name>A0A5C2SIM5_9APHY</name>
<organism evidence="11 12">
    <name type="scientific">Lentinus tigrinus ALCF2SS1-6</name>
    <dbReference type="NCBI Taxonomy" id="1328759"/>
    <lineage>
        <taxon>Eukaryota</taxon>
        <taxon>Fungi</taxon>
        <taxon>Dikarya</taxon>
        <taxon>Basidiomycota</taxon>
        <taxon>Agaricomycotina</taxon>
        <taxon>Agaricomycetes</taxon>
        <taxon>Polyporales</taxon>
        <taxon>Polyporaceae</taxon>
        <taxon>Lentinus</taxon>
    </lineage>
</organism>
<dbReference type="PANTHER" id="PTHR11685">
    <property type="entry name" value="RBR FAMILY RING FINGER AND IBR DOMAIN-CONTAINING"/>
    <property type="match status" value="1"/>
</dbReference>
<dbReference type="GO" id="GO:0061630">
    <property type="term" value="F:ubiquitin protein ligase activity"/>
    <property type="evidence" value="ECO:0007669"/>
    <property type="project" value="UniProtKB-EC"/>
</dbReference>
<dbReference type="CDD" id="cd20335">
    <property type="entry name" value="BRcat_RBR"/>
    <property type="match status" value="1"/>
</dbReference>
<keyword evidence="8" id="KW-0862">Zinc</keyword>
<dbReference type="EC" id="2.3.2.31" evidence="2"/>
<comment type="catalytic activity">
    <reaction evidence="1">
        <text>[E2 ubiquitin-conjugating enzyme]-S-ubiquitinyl-L-cysteine + [acceptor protein]-L-lysine = [E2 ubiquitin-conjugating enzyme]-L-cysteine + [acceptor protein]-N(6)-ubiquitinyl-L-lysine.</text>
        <dbReference type="EC" id="2.3.2.31"/>
    </reaction>
</comment>
<dbReference type="InterPro" id="IPR031127">
    <property type="entry name" value="E3_UB_ligase_RBR"/>
</dbReference>
<dbReference type="Gene3D" id="3.30.40.10">
    <property type="entry name" value="Zinc/RING finger domain, C3HC4 (zinc finger)"/>
    <property type="match status" value="1"/>
</dbReference>
<feature type="region of interest" description="Disordered" evidence="9">
    <location>
        <begin position="384"/>
        <end position="444"/>
    </location>
</feature>
<evidence type="ECO:0000313" key="12">
    <source>
        <dbReference type="Proteomes" id="UP000313359"/>
    </source>
</evidence>
<dbReference type="AlphaFoldDB" id="A0A5C2SIM5"/>
<keyword evidence="3" id="KW-0808">Transferase</keyword>
<dbReference type="Pfam" id="PF01485">
    <property type="entry name" value="IBR"/>
    <property type="match status" value="2"/>
</dbReference>
<dbReference type="InterPro" id="IPR013083">
    <property type="entry name" value="Znf_RING/FYVE/PHD"/>
</dbReference>
<evidence type="ECO:0000256" key="3">
    <source>
        <dbReference type="ARBA" id="ARBA00022679"/>
    </source>
</evidence>
<accession>A0A5C2SIM5</accession>
<feature type="domain" description="RING-type" evidence="10">
    <location>
        <begin position="145"/>
        <end position="333"/>
    </location>
</feature>
<dbReference type="SMART" id="SM00647">
    <property type="entry name" value="IBR"/>
    <property type="match status" value="2"/>
</dbReference>
<dbReference type="PROSITE" id="PS51873">
    <property type="entry name" value="TRIAD"/>
    <property type="match status" value="1"/>
</dbReference>
<evidence type="ECO:0000256" key="1">
    <source>
        <dbReference type="ARBA" id="ARBA00001798"/>
    </source>
</evidence>
<dbReference type="Proteomes" id="UP000313359">
    <property type="component" value="Unassembled WGS sequence"/>
</dbReference>
<evidence type="ECO:0000313" key="11">
    <source>
        <dbReference type="EMBL" id="RPD63138.1"/>
    </source>
</evidence>
<dbReference type="EMBL" id="ML122257">
    <property type="protein sequence ID" value="RPD63138.1"/>
    <property type="molecule type" value="Genomic_DNA"/>
</dbReference>
<evidence type="ECO:0000256" key="2">
    <source>
        <dbReference type="ARBA" id="ARBA00012251"/>
    </source>
</evidence>
<dbReference type="Gene3D" id="1.20.120.1750">
    <property type="match status" value="1"/>
</dbReference>
<dbReference type="GO" id="GO:0016567">
    <property type="term" value="P:protein ubiquitination"/>
    <property type="evidence" value="ECO:0007669"/>
    <property type="project" value="InterPro"/>
</dbReference>
<keyword evidence="5" id="KW-0677">Repeat</keyword>
<evidence type="ECO:0000256" key="9">
    <source>
        <dbReference type="SAM" id="MobiDB-lite"/>
    </source>
</evidence>
<dbReference type="InterPro" id="IPR002867">
    <property type="entry name" value="IBR_dom"/>
</dbReference>
<proteinExistence type="predicted"/>
<evidence type="ECO:0000259" key="10">
    <source>
        <dbReference type="PROSITE" id="PS51873"/>
    </source>
</evidence>
<evidence type="ECO:0000256" key="6">
    <source>
        <dbReference type="ARBA" id="ARBA00022771"/>
    </source>
</evidence>
<evidence type="ECO:0000256" key="4">
    <source>
        <dbReference type="ARBA" id="ARBA00022723"/>
    </source>
</evidence>
<evidence type="ECO:0000256" key="5">
    <source>
        <dbReference type="ARBA" id="ARBA00022737"/>
    </source>
</evidence>
<evidence type="ECO:0000256" key="8">
    <source>
        <dbReference type="ARBA" id="ARBA00022833"/>
    </source>
</evidence>
<sequence>MQTVKWTYNPAADRATMAALEFEAPISRPPGVAPRSSDKGKARHDLALDEEIAVMLYAEQTLDYDEERTDMGLGLHTDADIDAPGKEYDWAYNYVGASTAQGFSYHNWAGGHCHCQDCMRSRTPRTYASSSAYKLLPAKVEPARPIRNCVACMDRIEGPVIHAPCGHDYDVDCVVGLFRAATTDESLFPPACCRKPFDFERLRRYMDRELARLFEKKAREFSTQHRVYCSRASCSAFLGAATNSATAMSCDTCGTRTCGHCKKAAHSASQRCTNDADKEILTMANKEGWKQCPRCGLVVELTFGCNHMTCRCNFQFCYLCLAPWRTCLCSQWDLGRLLEAEHDPDLLQEAIHNLEVDDQWLPGPRPADRPEPIFRDANANLRRRHVERRRRDTDLRVRPARAPTPERRSTWAPVRPPTPRFTPGNVPDGGAEASGSGPSWPPQPAAPVMMPMAAPPGWDLSFTYSWPPQGGFYHPAMFPQRTFCQQHWWTPTISLGVNGNMVIGCATCGNWQSGLWMCVYCQTHLCTTCRYHMRA</sequence>
<dbReference type="OrthoDB" id="9977870at2759"/>
<dbReference type="GO" id="GO:0008270">
    <property type="term" value="F:zinc ion binding"/>
    <property type="evidence" value="ECO:0007669"/>
    <property type="project" value="UniProtKB-KW"/>
</dbReference>
<gene>
    <name evidence="11" type="ORF">L227DRAFT_599349</name>
</gene>
<keyword evidence="7" id="KW-0833">Ubl conjugation pathway</keyword>